<dbReference type="Proteomes" id="UP000076848">
    <property type="component" value="Unassembled WGS sequence"/>
</dbReference>
<dbReference type="OrthoDB" id="307788at2"/>
<keyword evidence="4" id="KW-1185">Reference proteome</keyword>
<evidence type="ECO:0000313" key="4">
    <source>
        <dbReference type="Proteomes" id="UP000076848"/>
    </source>
</evidence>
<dbReference type="HAMAP" id="MF_00003">
    <property type="entry name" value="RbfA"/>
    <property type="match status" value="1"/>
</dbReference>
<comment type="subunit">
    <text evidence="2">Monomer. Binds 30S ribosomal subunits, but not 50S ribosomal subunits or 70S ribosomes.</text>
</comment>
<dbReference type="PANTHER" id="PTHR33515">
    <property type="entry name" value="RIBOSOME-BINDING FACTOR A, CHLOROPLASTIC-RELATED"/>
    <property type="match status" value="1"/>
</dbReference>
<proteinExistence type="inferred from homology"/>
<keyword evidence="2" id="KW-0963">Cytoplasm</keyword>
<dbReference type="NCBIfam" id="TIGR00082">
    <property type="entry name" value="rbfA"/>
    <property type="match status" value="1"/>
</dbReference>
<keyword evidence="1 2" id="KW-0690">Ribosome biogenesis</keyword>
<dbReference type="InterPro" id="IPR015946">
    <property type="entry name" value="KH_dom-like_a/b"/>
</dbReference>
<dbReference type="PANTHER" id="PTHR33515:SF1">
    <property type="entry name" value="RIBOSOME-BINDING FACTOR A, CHLOROPLASTIC-RELATED"/>
    <property type="match status" value="1"/>
</dbReference>
<evidence type="ECO:0000313" key="3">
    <source>
        <dbReference type="EMBL" id="SAI72174.1"/>
    </source>
</evidence>
<accession>A0A157SPE2</accession>
<comment type="similarity">
    <text evidence="2">Belongs to the RbfA family.</text>
</comment>
<organism evidence="3 4">
    <name type="scientific">Bordetella ansorpii</name>
    <dbReference type="NCBI Taxonomy" id="288768"/>
    <lineage>
        <taxon>Bacteria</taxon>
        <taxon>Pseudomonadati</taxon>
        <taxon>Pseudomonadota</taxon>
        <taxon>Betaproteobacteria</taxon>
        <taxon>Burkholderiales</taxon>
        <taxon>Alcaligenaceae</taxon>
        <taxon>Bordetella</taxon>
    </lineage>
</organism>
<dbReference type="SUPFAM" id="SSF89919">
    <property type="entry name" value="Ribosome-binding factor A, RbfA"/>
    <property type="match status" value="1"/>
</dbReference>
<name>A0A157SPE2_9BORD</name>
<sequence length="133" mass="14807">MSRHKSKSIPGRNLRLADQIQKDLAGLIQREVDVARAGLITLSGVELSTDYAHAKVHFTVLGAEPETAAAILNEKAGWLHSQLYKLLHIHTVPTLRFYHDPQIERGIEMSTLIDRANRGGPVLDEPDEPEDKP</sequence>
<evidence type="ECO:0000256" key="1">
    <source>
        <dbReference type="ARBA" id="ARBA00022517"/>
    </source>
</evidence>
<protein>
    <recommendedName>
        <fullName evidence="2">Ribosome-binding factor A</fullName>
    </recommendedName>
</protein>
<comment type="function">
    <text evidence="2">One of several proteins that assist in the late maturation steps of the functional core of the 30S ribosomal subunit. Associates with free 30S ribosomal subunits (but not with 30S subunits that are part of 70S ribosomes or polysomes). Required for efficient processing of 16S rRNA. May interact with the 5'-terminal helix region of 16S rRNA.</text>
</comment>
<reference evidence="3 4" key="1">
    <citation type="submission" date="2016-04" db="EMBL/GenBank/DDBJ databases">
        <authorList>
            <consortium name="Pathogen Informatics"/>
        </authorList>
    </citation>
    <scope>NUCLEOTIDE SEQUENCE [LARGE SCALE GENOMIC DNA]</scope>
    <source>
        <strain evidence="3 4">H050680373</strain>
    </source>
</reference>
<dbReference type="Gene3D" id="3.30.300.20">
    <property type="match status" value="1"/>
</dbReference>
<dbReference type="AlphaFoldDB" id="A0A157SPE2"/>
<comment type="subcellular location">
    <subcellularLocation>
        <location evidence="2">Cytoplasm</location>
    </subcellularLocation>
</comment>
<evidence type="ECO:0000256" key="2">
    <source>
        <dbReference type="HAMAP-Rule" id="MF_00003"/>
    </source>
</evidence>
<dbReference type="EMBL" id="FKIF01000007">
    <property type="protein sequence ID" value="SAI72174.1"/>
    <property type="molecule type" value="Genomic_DNA"/>
</dbReference>
<dbReference type="Pfam" id="PF02033">
    <property type="entry name" value="RBFA"/>
    <property type="match status" value="1"/>
</dbReference>
<dbReference type="GO" id="GO:0030490">
    <property type="term" value="P:maturation of SSU-rRNA"/>
    <property type="evidence" value="ECO:0007669"/>
    <property type="project" value="UniProtKB-UniRule"/>
</dbReference>
<dbReference type="GO" id="GO:0043024">
    <property type="term" value="F:ribosomal small subunit binding"/>
    <property type="evidence" value="ECO:0007669"/>
    <property type="project" value="TreeGrafter"/>
</dbReference>
<gene>
    <name evidence="2 3" type="primary">rbfA</name>
    <name evidence="3" type="ORF">SAMEA3906486_03979</name>
</gene>
<dbReference type="RefSeq" id="WP_066130767.1">
    <property type="nucleotide sequence ID" value="NZ_FKIF01000007.1"/>
</dbReference>
<dbReference type="InterPro" id="IPR023799">
    <property type="entry name" value="RbfA_dom_sf"/>
</dbReference>
<dbReference type="GO" id="GO:0005829">
    <property type="term" value="C:cytosol"/>
    <property type="evidence" value="ECO:0007669"/>
    <property type="project" value="TreeGrafter"/>
</dbReference>
<dbReference type="InterPro" id="IPR000238">
    <property type="entry name" value="RbfA"/>
</dbReference>
<dbReference type="STRING" id="288768.SAMEA3906486_03979"/>